<feature type="signal peptide" evidence="6">
    <location>
        <begin position="1"/>
        <end position="22"/>
    </location>
</feature>
<evidence type="ECO:0000259" key="7">
    <source>
        <dbReference type="PROSITE" id="PS01180"/>
    </source>
</evidence>
<keyword evidence="10" id="KW-1185">Reference proteome</keyword>
<keyword evidence="2 3" id="KW-1015">Disulfide bond</keyword>
<evidence type="ECO:0000256" key="2">
    <source>
        <dbReference type="ARBA" id="ARBA00023157"/>
    </source>
</evidence>
<evidence type="ECO:0000313" key="9">
    <source>
        <dbReference type="EMBL" id="KNC55111.1"/>
    </source>
</evidence>
<feature type="disulfide bond" evidence="3">
    <location>
        <begin position="172"/>
        <end position="181"/>
    </location>
</feature>
<dbReference type="EMBL" id="GL349495">
    <property type="protein sequence ID" value="KNC55111.1"/>
    <property type="molecule type" value="Genomic_DNA"/>
</dbReference>
<dbReference type="InterPro" id="IPR000859">
    <property type="entry name" value="CUB_dom"/>
</dbReference>
<evidence type="ECO:0008006" key="11">
    <source>
        <dbReference type="Google" id="ProtNLM"/>
    </source>
</evidence>
<keyword evidence="6" id="KW-0732">Signal</keyword>
<dbReference type="RefSeq" id="XP_013753294.1">
    <property type="nucleotide sequence ID" value="XM_013897840.1"/>
</dbReference>
<organism evidence="9 10">
    <name type="scientific">Thecamonas trahens ATCC 50062</name>
    <dbReference type="NCBI Taxonomy" id="461836"/>
    <lineage>
        <taxon>Eukaryota</taxon>
        <taxon>Apusozoa</taxon>
        <taxon>Apusomonadida</taxon>
        <taxon>Apusomonadidae</taxon>
        <taxon>Thecamonas</taxon>
    </lineage>
</organism>
<dbReference type="Pfam" id="PF00431">
    <property type="entry name" value="CUB"/>
    <property type="match status" value="1"/>
</dbReference>
<dbReference type="InterPro" id="IPR035914">
    <property type="entry name" value="Sperma_CUB_dom_sf"/>
</dbReference>
<dbReference type="Gene3D" id="2.60.120.290">
    <property type="entry name" value="Spermadhesin, CUB domain"/>
    <property type="match status" value="1"/>
</dbReference>
<keyword evidence="1" id="KW-0677">Repeat</keyword>
<keyword evidence="5" id="KW-1133">Transmembrane helix</keyword>
<dbReference type="InterPro" id="IPR002049">
    <property type="entry name" value="LE_dom"/>
</dbReference>
<feature type="chain" id="PRO_5005537897" description="EGF-like domain-containing protein" evidence="6">
    <location>
        <begin position="23"/>
        <end position="508"/>
    </location>
</feature>
<dbReference type="STRING" id="461836.A0A0L0DSX4"/>
<feature type="domain" description="CUB" evidence="7">
    <location>
        <begin position="33"/>
        <end position="148"/>
    </location>
</feature>
<dbReference type="OrthoDB" id="9998912at2759"/>
<feature type="transmembrane region" description="Helical" evidence="5">
    <location>
        <begin position="323"/>
        <end position="343"/>
    </location>
</feature>
<dbReference type="InterPro" id="IPR000742">
    <property type="entry name" value="EGF"/>
</dbReference>
<feature type="disulfide bond" evidence="3">
    <location>
        <begin position="150"/>
        <end position="160"/>
    </location>
</feature>
<gene>
    <name evidence="9" type="ORF">AMSG_10710</name>
</gene>
<feature type="region of interest" description="Disordered" evidence="4">
    <location>
        <begin position="480"/>
        <end position="508"/>
    </location>
</feature>
<evidence type="ECO:0000256" key="6">
    <source>
        <dbReference type="SAM" id="SignalP"/>
    </source>
</evidence>
<dbReference type="Proteomes" id="UP000054408">
    <property type="component" value="Unassembled WGS sequence"/>
</dbReference>
<evidence type="ECO:0000256" key="3">
    <source>
        <dbReference type="PROSITE-ProRule" id="PRU00076"/>
    </source>
</evidence>
<dbReference type="PROSITE" id="PS50026">
    <property type="entry name" value="EGF_3"/>
    <property type="match status" value="1"/>
</dbReference>
<proteinExistence type="predicted"/>
<dbReference type="PROSITE" id="PS00022">
    <property type="entry name" value="EGF_1"/>
    <property type="match status" value="2"/>
</dbReference>
<protein>
    <recommendedName>
        <fullName evidence="11">EGF-like domain-containing protein</fullName>
    </recommendedName>
</protein>
<dbReference type="CDD" id="cd00041">
    <property type="entry name" value="CUB"/>
    <property type="match status" value="1"/>
</dbReference>
<comment type="caution">
    <text evidence="3">Lacks conserved residue(s) required for the propagation of feature annotation.</text>
</comment>
<dbReference type="GeneID" id="25568873"/>
<name>A0A0L0DSX4_THETB</name>
<dbReference type="AlphaFoldDB" id="A0A0L0DSX4"/>
<dbReference type="Gene3D" id="2.10.25.10">
    <property type="entry name" value="Laminin"/>
    <property type="match status" value="2"/>
</dbReference>
<feature type="domain" description="EGF-like" evidence="8">
    <location>
        <begin position="146"/>
        <end position="182"/>
    </location>
</feature>
<dbReference type="PROSITE" id="PS01180">
    <property type="entry name" value="CUB"/>
    <property type="match status" value="1"/>
</dbReference>
<dbReference type="SMART" id="SM00042">
    <property type="entry name" value="CUB"/>
    <property type="match status" value="1"/>
</dbReference>
<dbReference type="CDD" id="cd00055">
    <property type="entry name" value="EGF_Lam"/>
    <property type="match status" value="1"/>
</dbReference>
<dbReference type="PANTHER" id="PTHR24251">
    <property type="entry name" value="OVOCHYMASE-RELATED"/>
    <property type="match status" value="1"/>
</dbReference>
<evidence type="ECO:0000313" key="10">
    <source>
        <dbReference type="Proteomes" id="UP000054408"/>
    </source>
</evidence>
<dbReference type="Pfam" id="PF00008">
    <property type="entry name" value="EGF"/>
    <property type="match status" value="1"/>
</dbReference>
<evidence type="ECO:0000256" key="4">
    <source>
        <dbReference type="SAM" id="MobiDB-lite"/>
    </source>
</evidence>
<accession>A0A0L0DSX4</accession>
<evidence type="ECO:0000259" key="8">
    <source>
        <dbReference type="PROSITE" id="PS50026"/>
    </source>
</evidence>
<keyword evidence="5" id="KW-0812">Transmembrane</keyword>
<feature type="compositionally biased region" description="Low complexity" evidence="4">
    <location>
        <begin position="493"/>
        <end position="508"/>
    </location>
</feature>
<evidence type="ECO:0000256" key="5">
    <source>
        <dbReference type="SAM" id="Phobius"/>
    </source>
</evidence>
<dbReference type="SUPFAM" id="SSF49854">
    <property type="entry name" value="Spermadhesin, CUB domain"/>
    <property type="match status" value="1"/>
</dbReference>
<dbReference type="PROSITE" id="PS01186">
    <property type="entry name" value="EGF_2"/>
    <property type="match status" value="2"/>
</dbReference>
<sequence length="508" mass="53189">MSGLVAVVVVGMLMVLVGLVGTVVVAQEQNVPVYDEIRVDVNVSGTFRIPAAGEEYSELTEYYYRINAPSSAPHIALAFDSVLTECGWDFLYVHDGQDKEAPLALAFAQTNNVSLPPVVYSSSNALFLHFHSDPYVVGKGIEAAVAFSPCPRACSGNGACVAGANGTYACECSAPFSGPRCDTLSAPDPRPACATADLCKCPGDFTTSHDVFLEDAGAAELRTMQRALETCSTFGMDVVSLPACKACSRAVPTPASSTVFVAEACTCNLACVNGTCDLGSQRCLCQPGYYGILCDTVTPISTSGYTGASPPSTYSGSTTLSNIFVLVVLTLLVFIVVVAIMLCKHRRPQAPIQIHQNVPRLRCSVPLFIVDLPAARAAHRNTTKTYFVVHGPWPTPSQPPLLGLGSGFSADNASDTTAALAALRVGVVVEYAAVHSLHLRSSVVARIKPRRPRSASTCSCSSIALGPILPGTLAASISPSAATLGPTSRRDTSSSSSSSSSFSRDLSR</sequence>
<dbReference type="SMART" id="SM00181">
    <property type="entry name" value="EGF"/>
    <property type="match status" value="2"/>
</dbReference>
<dbReference type="eggNOG" id="KOG1388">
    <property type="taxonomic scope" value="Eukaryota"/>
</dbReference>
<reference evidence="9 10" key="1">
    <citation type="submission" date="2010-05" db="EMBL/GenBank/DDBJ databases">
        <title>The Genome Sequence of Thecamonas trahens ATCC 50062.</title>
        <authorList>
            <consortium name="The Broad Institute Genome Sequencing Platform"/>
            <person name="Russ C."/>
            <person name="Cuomo C."/>
            <person name="Shea T."/>
            <person name="Young S.K."/>
            <person name="Zeng Q."/>
            <person name="Koehrsen M."/>
            <person name="Haas B."/>
            <person name="Borodovsky M."/>
            <person name="Guigo R."/>
            <person name="Alvarado L."/>
            <person name="Berlin A."/>
            <person name="Bochicchio J."/>
            <person name="Borenstein D."/>
            <person name="Chapman S."/>
            <person name="Chen Z."/>
            <person name="Freedman E."/>
            <person name="Gellesch M."/>
            <person name="Goldberg J."/>
            <person name="Griggs A."/>
            <person name="Gujja S."/>
            <person name="Heilman E."/>
            <person name="Heiman D."/>
            <person name="Hepburn T."/>
            <person name="Howarth C."/>
            <person name="Jen D."/>
            <person name="Larson L."/>
            <person name="Mehta T."/>
            <person name="Park D."/>
            <person name="Pearson M."/>
            <person name="Roberts A."/>
            <person name="Saif S."/>
            <person name="Shenoy N."/>
            <person name="Sisk P."/>
            <person name="Stolte C."/>
            <person name="Sykes S."/>
            <person name="Thomson T."/>
            <person name="Walk T."/>
            <person name="White J."/>
            <person name="Yandava C."/>
            <person name="Burger G."/>
            <person name="Gray M.W."/>
            <person name="Holland P.W.H."/>
            <person name="King N."/>
            <person name="Lang F.B.F."/>
            <person name="Roger A.J."/>
            <person name="Ruiz-Trillo I."/>
            <person name="Lander E."/>
            <person name="Nusbaum C."/>
        </authorList>
    </citation>
    <scope>NUCLEOTIDE SEQUENCE [LARGE SCALE GENOMIC DNA]</scope>
    <source>
        <strain evidence="9 10">ATCC 50062</strain>
    </source>
</reference>
<keyword evidence="5" id="KW-0472">Membrane</keyword>
<keyword evidence="3" id="KW-0245">EGF-like domain</keyword>
<evidence type="ECO:0000256" key="1">
    <source>
        <dbReference type="ARBA" id="ARBA00022737"/>
    </source>
</evidence>